<comment type="subcellular location">
    <subcellularLocation>
        <location evidence="1">Membrane</location>
        <topology evidence="1">Single-pass membrane protein</topology>
    </subcellularLocation>
</comment>
<evidence type="ECO:0000313" key="6">
    <source>
        <dbReference type="EMBL" id="OGY25584.1"/>
    </source>
</evidence>
<keyword evidence="5" id="KW-0472">Membrane</keyword>
<organism evidence="6 7">
    <name type="scientific">Candidatus Woykebacteria bacterium RBG_16_39_9b</name>
    <dbReference type="NCBI Taxonomy" id="1802595"/>
    <lineage>
        <taxon>Bacteria</taxon>
        <taxon>Candidatus Woykeibacteriota</taxon>
    </lineage>
</organism>
<evidence type="ECO:0000256" key="5">
    <source>
        <dbReference type="ARBA" id="ARBA00023136"/>
    </source>
</evidence>
<dbReference type="EMBL" id="MHCR01000014">
    <property type="protein sequence ID" value="OGY25584.1"/>
    <property type="molecule type" value="Genomic_DNA"/>
</dbReference>
<keyword evidence="3" id="KW-0812">Transmembrane</keyword>
<dbReference type="InterPro" id="IPR007156">
    <property type="entry name" value="MamQ_LemA"/>
</dbReference>
<evidence type="ECO:0000256" key="4">
    <source>
        <dbReference type="ARBA" id="ARBA00022989"/>
    </source>
</evidence>
<dbReference type="GO" id="GO:0016020">
    <property type="term" value="C:membrane"/>
    <property type="evidence" value="ECO:0007669"/>
    <property type="project" value="UniProtKB-SubCell"/>
</dbReference>
<dbReference type="PANTHER" id="PTHR34478:SF2">
    <property type="entry name" value="MEMBRANE PROTEIN"/>
    <property type="match status" value="1"/>
</dbReference>
<evidence type="ECO:0000256" key="1">
    <source>
        <dbReference type="ARBA" id="ARBA00004167"/>
    </source>
</evidence>
<dbReference type="PANTHER" id="PTHR34478">
    <property type="entry name" value="PROTEIN LEMA"/>
    <property type="match status" value="1"/>
</dbReference>
<evidence type="ECO:0000256" key="2">
    <source>
        <dbReference type="ARBA" id="ARBA00008854"/>
    </source>
</evidence>
<comment type="similarity">
    <text evidence="2">Belongs to the LemA family.</text>
</comment>
<keyword evidence="4" id="KW-1133">Transmembrane helix</keyword>
<protein>
    <recommendedName>
        <fullName evidence="8">LemA family protein</fullName>
    </recommendedName>
</protein>
<dbReference type="InterPro" id="IPR023353">
    <property type="entry name" value="LemA-like_dom_sf"/>
</dbReference>
<dbReference type="AlphaFoldDB" id="A0A1G1WD63"/>
<dbReference type="Proteomes" id="UP000178162">
    <property type="component" value="Unassembled WGS sequence"/>
</dbReference>
<accession>A0A1G1WD63</accession>
<dbReference type="Pfam" id="PF04011">
    <property type="entry name" value="LemA"/>
    <property type="match status" value="1"/>
</dbReference>
<dbReference type="STRING" id="1802595.A2134_03370"/>
<evidence type="ECO:0000256" key="3">
    <source>
        <dbReference type="ARBA" id="ARBA00022692"/>
    </source>
</evidence>
<proteinExistence type="inferred from homology"/>
<dbReference type="SUPFAM" id="SSF140478">
    <property type="entry name" value="LemA-like"/>
    <property type="match status" value="1"/>
</dbReference>
<dbReference type="Gene3D" id="1.20.1440.20">
    <property type="entry name" value="LemA-like domain"/>
    <property type="match status" value="1"/>
</dbReference>
<reference evidence="6 7" key="1">
    <citation type="journal article" date="2016" name="Nat. Commun.">
        <title>Thousands of microbial genomes shed light on interconnected biogeochemical processes in an aquifer system.</title>
        <authorList>
            <person name="Anantharaman K."/>
            <person name="Brown C.T."/>
            <person name="Hug L.A."/>
            <person name="Sharon I."/>
            <person name="Castelle C.J."/>
            <person name="Probst A.J."/>
            <person name="Thomas B.C."/>
            <person name="Singh A."/>
            <person name="Wilkins M.J."/>
            <person name="Karaoz U."/>
            <person name="Brodie E.L."/>
            <person name="Williams K.H."/>
            <person name="Hubbard S.S."/>
            <person name="Banfield J.F."/>
        </authorList>
    </citation>
    <scope>NUCLEOTIDE SEQUENCE [LARGE SCALE GENOMIC DNA]</scope>
</reference>
<comment type="caution">
    <text evidence="6">The sequence shown here is derived from an EMBL/GenBank/DDBJ whole genome shotgun (WGS) entry which is preliminary data.</text>
</comment>
<sequence>MTIFLVLIAIIVLLVFYVFALYNGLITARNRVAESWSGIDVQLKRRSDLIPNLVEAVKGYAKHERAVFENVTKARSAMMGANTAKEAAQADNLLTGALKSLFAVAENYPELKASENFKQLQEELSDTETKIAASRQFYNSNVLDFNTKLQVFPNVIIANSFGFKPSDFFEAESTDKEPVKVNF</sequence>
<gene>
    <name evidence="6" type="ORF">A2134_03370</name>
</gene>
<evidence type="ECO:0008006" key="8">
    <source>
        <dbReference type="Google" id="ProtNLM"/>
    </source>
</evidence>
<evidence type="ECO:0000313" key="7">
    <source>
        <dbReference type="Proteomes" id="UP000178162"/>
    </source>
</evidence>
<name>A0A1G1WD63_9BACT</name>